<dbReference type="AlphaFoldDB" id="A0A9P1EAK2"/>
<evidence type="ECO:0000259" key="1">
    <source>
        <dbReference type="Pfam" id="PF13960"/>
    </source>
</evidence>
<gene>
    <name evidence="2" type="ORF">CEURO_LOCUS12039</name>
</gene>
<keyword evidence="3" id="KW-1185">Reference proteome</keyword>
<dbReference type="OrthoDB" id="1666096at2759"/>
<dbReference type="Proteomes" id="UP001152484">
    <property type="component" value="Unassembled WGS sequence"/>
</dbReference>
<organism evidence="2 3">
    <name type="scientific">Cuscuta europaea</name>
    <name type="common">European dodder</name>
    <dbReference type="NCBI Taxonomy" id="41803"/>
    <lineage>
        <taxon>Eukaryota</taxon>
        <taxon>Viridiplantae</taxon>
        <taxon>Streptophyta</taxon>
        <taxon>Embryophyta</taxon>
        <taxon>Tracheophyta</taxon>
        <taxon>Spermatophyta</taxon>
        <taxon>Magnoliopsida</taxon>
        <taxon>eudicotyledons</taxon>
        <taxon>Gunneridae</taxon>
        <taxon>Pentapetalae</taxon>
        <taxon>asterids</taxon>
        <taxon>lamiids</taxon>
        <taxon>Solanales</taxon>
        <taxon>Convolvulaceae</taxon>
        <taxon>Cuscuteae</taxon>
        <taxon>Cuscuta</taxon>
        <taxon>Cuscuta subgen. Cuscuta</taxon>
    </lineage>
</organism>
<dbReference type="EMBL" id="CAMAPE010000029">
    <property type="protein sequence ID" value="CAH9092668.1"/>
    <property type="molecule type" value="Genomic_DNA"/>
</dbReference>
<name>A0A9P1EAK2_CUSEU</name>
<reference evidence="2" key="1">
    <citation type="submission" date="2022-07" db="EMBL/GenBank/DDBJ databases">
        <authorList>
            <person name="Macas J."/>
            <person name="Novak P."/>
            <person name="Neumann P."/>
        </authorList>
    </citation>
    <scope>NUCLEOTIDE SEQUENCE</scope>
</reference>
<dbReference type="InterPro" id="IPR025452">
    <property type="entry name" value="DUF4218"/>
</dbReference>
<feature type="domain" description="DUF4218" evidence="1">
    <location>
        <begin position="420"/>
        <end position="533"/>
    </location>
</feature>
<proteinExistence type="predicted"/>
<evidence type="ECO:0000313" key="2">
    <source>
        <dbReference type="EMBL" id="CAH9092668.1"/>
    </source>
</evidence>
<dbReference type="Pfam" id="PF13960">
    <property type="entry name" value="DUF4218"/>
    <property type="match status" value="1"/>
</dbReference>
<dbReference type="PANTHER" id="PTHR48258">
    <property type="entry name" value="DUF4218 DOMAIN-CONTAINING PROTEIN-RELATED"/>
    <property type="match status" value="1"/>
</dbReference>
<protein>
    <recommendedName>
        <fullName evidence="1">DUF4218 domain-containing protein</fullName>
    </recommendedName>
</protein>
<accession>A0A9P1EAK2</accession>
<dbReference type="InterPro" id="IPR004242">
    <property type="entry name" value="Transposase_21"/>
</dbReference>
<sequence>MYMSSKTSEFMTWHMRGASGGGSTISHPCQSEAWKHVDQTFPDFATESRNVRLGLCTDGFNPNSDFSNPYSIWPMFIAVYNLPPELCMKEPYIFMAMLIPGPRSPGRNIDVFLRPLIDELNMIWNVGVETWDAFRKQNFVLRACLIWTISDFPAYGMLSGWSTHGRLACPYCLGEGVAQQLKFGKKPCWWGCHRRFLRAQHGFRRDSQSWGVFGVERRRPCPIVSGAEILRDIESISFPPFGLQYDNLRADGFGRTHNWIKRSIFWDLPYWKDLLVRHNLDVMHIEKNCFDNVFNTVMNVKGRTKDNSNSRRDMELMSIRKELHLYQRNMITYQPKASYVLDKPNVVNICNWLKEEVKLPDGYSSNIGHCVNTTNNTFYSMKSHDCHVFMQRLLPIALRGYLRSPLWIAISEFCKFFRIICAKQLCVADIEKLQDAIAVTLCKLEKVFPPSFFDSMEHLTVHLPWELKTCGPVQYRWMYPFERLMKKLKEKAKNKQFLEGSIVEKFWVHEVALFCEHYFDDNLGTRINPHVRNEVGANMLVIGEASNDFELLSIFKHPVRNFSRVNNRVLTNEELHHVHSYVLFNTPEVQQYITHFENLTRQSSPRLNDSDVDKHRMTHFATWFELMVKDSPQNFTSQLIELSEWPKNKAKSYGGSYEIEIGRKPTFLDFAEKWVLDDTSTNEPVPTSFAGYMVAYRQRMEEAYGPDRTKHPAFDSHMWKEITGDPKKGRWVGVPAQLSHPELFQPSKPLEDTYRLLSGRIVEMEAEIETMGVGMAELKAQNETMRLENIEQRTSFTTAMSNIWAILINMGVANPNMINHQFLPGGSSSNQCPPSLLAQRKYNPLPSIGQHQQPRSFGQLLEMNYTQAHLFDQPSPFAV</sequence>
<evidence type="ECO:0000313" key="3">
    <source>
        <dbReference type="Proteomes" id="UP001152484"/>
    </source>
</evidence>
<dbReference type="PANTHER" id="PTHR48258:SF4">
    <property type="entry name" value="DUF4216 DOMAIN-CONTAINING PROTEIN"/>
    <property type="match status" value="1"/>
</dbReference>
<dbReference type="Pfam" id="PF02992">
    <property type="entry name" value="Transposase_21"/>
    <property type="match status" value="1"/>
</dbReference>
<comment type="caution">
    <text evidence="2">The sequence shown here is derived from an EMBL/GenBank/DDBJ whole genome shotgun (WGS) entry which is preliminary data.</text>
</comment>